<dbReference type="Proteomes" id="UP000183585">
    <property type="component" value="Unassembled WGS sequence"/>
</dbReference>
<accession>A0A1C4UM56</accession>
<gene>
    <name evidence="1" type="ORF">GA0070563_101618</name>
</gene>
<proteinExistence type="predicted"/>
<dbReference type="RefSeq" id="WP_256095284.1">
    <property type="nucleotide sequence ID" value="NZ_FMCT01000001.1"/>
</dbReference>
<evidence type="ECO:0000313" key="2">
    <source>
        <dbReference type="Proteomes" id="UP000183585"/>
    </source>
</evidence>
<evidence type="ECO:0000313" key="1">
    <source>
        <dbReference type="EMBL" id="SCE72744.1"/>
    </source>
</evidence>
<protein>
    <submittedName>
        <fullName evidence="1">DivIVA domain-containing protein</fullName>
    </submittedName>
</protein>
<dbReference type="NCBIfam" id="TIGR03544">
    <property type="entry name" value="DivI1A_domain"/>
    <property type="match status" value="1"/>
</dbReference>
<reference evidence="2" key="1">
    <citation type="submission" date="2016-06" db="EMBL/GenBank/DDBJ databases">
        <authorList>
            <person name="Varghese N."/>
            <person name="Submissions Spin"/>
        </authorList>
    </citation>
    <scope>NUCLEOTIDE SEQUENCE [LARGE SCALE GENOMIC DNA]</scope>
    <source>
        <strain evidence="2">DSM 43168</strain>
    </source>
</reference>
<dbReference type="Gene3D" id="6.10.250.660">
    <property type="match status" value="1"/>
</dbReference>
<dbReference type="AlphaFoldDB" id="A0A1C4UM56"/>
<dbReference type="InterPro" id="IPR019933">
    <property type="entry name" value="DivIVA_domain"/>
</dbReference>
<keyword evidence="2" id="KW-1185">Reference proteome</keyword>
<name>A0A1C4UM56_9ACTN</name>
<dbReference type="EMBL" id="FMCT01000001">
    <property type="protein sequence ID" value="SCE72744.1"/>
    <property type="molecule type" value="Genomic_DNA"/>
</dbReference>
<organism evidence="1 2">
    <name type="scientific">Micromonospora carbonacea</name>
    <dbReference type="NCBI Taxonomy" id="47853"/>
    <lineage>
        <taxon>Bacteria</taxon>
        <taxon>Bacillati</taxon>
        <taxon>Actinomycetota</taxon>
        <taxon>Actinomycetes</taxon>
        <taxon>Micromonosporales</taxon>
        <taxon>Micromonosporaceae</taxon>
        <taxon>Micromonospora</taxon>
    </lineage>
</organism>
<sequence>MMGGFFRWDGGAGWASRRFGAAPGPRPSAYVPMQPWQVRTQRFRAARFGRRGLDPGEVRAFLDRLATELTAQHEALRAARLEAARLGGEVRRLRAERARRPYAGRR</sequence>